<evidence type="ECO:0000313" key="2">
    <source>
        <dbReference type="WBParaSite" id="PgB16_g057_t01"/>
    </source>
</evidence>
<name>A0A914ZRQ6_PARUN</name>
<dbReference type="AlphaFoldDB" id="A0A914ZRQ6"/>
<dbReference type="WBParaSite" id="PgB16_g057_t01">
    <property type="protein sequence ID" value="PgB16_g057_t01"/>
    <property type="gene ID" value="PgB16_g057"/>
</dbReference>
<organism evidence="1 2">
    <name type="scientific">Parascaris univalens</name>
    <name type="common">Nematode worm</name>
    <dbReference type="NCBI Taxonomy" id="6257"/>
    <lineage>
        <taxon>Eukaryota</taxon>
        <taxon>Metazoa</taxon>
        <taxon>Ecdysozoa</taxon>
        <taxon>Nematoda</taxon>
        <taxon>Chromadorea</taxon>
        <taxon>Rhabditida</taxon>
        <taxon>Spirurina</taxon>
        <taxon>Ascaridomorpha</taxon>
        <taxon>Ascaridoidea</taxon>
        <taxon>Ascarididae</taxon>
        <taxon>Parascaris</taxon>
    </lineage>
</organism>
<accession>A0A914ZRQ6</accession>
<proteinExistence type="predicted"/>
<keyword evidence="1" id="KW-1185">Reference proteome</keyword>
<sequence length="83" mass="8390">MVGTVADMAGMAHTASTVADMVDTVADMVDMVAGLDIVDNPDFMGTTDSVNMEDMEEGKFGGASPGAQIGAHIGGLLDSLGKK</sequence>
<evidence type="ECO:0000313" key="1">
    <source>
        <dbReference type="Proteomes" id="UP000887569"/>
    </source>
</evidence>
<protein>
    <submittedName>
        <fullName evidence="2">Uncharacterized protein</fullName>
    </submittedName>
</protein>
<dbReference type="Proteomes" id="UP000887569">
    <property type="component" value="Unplaced"/>
</dbReference>
<reference evidence="2" key="1">
    <citation type="submission" date="2022-11" db="UniProtKB">
        <authorList>
            <consortium name="WormBaseParasite"/>
        </authorList>
    </citation>
    <scope>IDENTIFICATION</scope>
</reference>